<proteinExistence type="predicted"/>
<dbReference type="HOGENOM" id="CLU_3284825_0_0_10"/>
<keyword evidence="1" id="KW-1133">Transmembrane helix</keyword>
<evidence type="ECO:0000256" key="1">
    <source>
        <dbReference type="SAM" id="Phobius"/>
    </source>
</evidence>
<reference evidence="2 3" key="1">
    <citation type="submission" date="2012-02" db="EMBL/GenBank/DDBJ databases">
        <title>The Genome Sequence of Bacteroides dorei CL02T12C06.</title>
        <authorList>
            <consortium name="The Broad Institute Genome Sequencing Platform"/>
            <person name="Earl A."/>
            <person name="Ward D."/>
            <person name="Feldgarden M."/>
            <person name="Gevers D."/>
            <person name="Zitomersky N.L."/>
            <person name="Coyne M.J."/>
            <person name="Comstock L.E."/>
            <person name="Young S.K."/>
            <person name="Zeng Q."/>
            <person name="Gargeya S."/>
            <person name="Fitzgerald M."/>
            <person name="Haas B."/>
            <person name="Abouelleil A."/>
            <person name="Alvarado L."/>
            <person name="Arachchi H.M."/>
            <person name="Berlin A."/>
            <person name="Chapman S.B."/>
            <person name="Gearin G."/>
            <person name="Goldberg J."/>
            <person name="Griggs A."/>
            <person name="Gujja S."/>
            <person name="Hansen M."/>
            <person name="Heiman D."/>
            <person name="Howarth C."/>
            <person name="Larimer J."/>
            <person name="Lui A."/>
            <person name="MacDonald P.J.P."/>
            <person name="McCowen C."/>
            <person name="Montmayeur A."/>
            <person name="Murphy C."/>
            <person name="Neiman D."/>
            <person name="Pearson M."/>
            <person name="Priest M."/>
            <person name="Roberts A."/>
            <person name="Saif S."/>
            <person name="Shea T."/>
            <person name="Sisk P."/>
            <person name="Stolte C."/>
            <person name="Sykes S."/>
            <person name="Wortman J."/>
            <person name="Nusbaum C."/>
            <person name="Birren B."/>
        </authorList>
    </citation>
    <scope>NUCLEOTIDE SEQUENCE [LARGE SCALE GENOMIC DNA]</scope>
    <source>
        <strain evidence="2 3">CL02T12C06</strain>
    </source>
</reference>
<comment type="caution">
    <text evidence="2">The sequence shown here is derived from an EMBL/GenBank/DDBJ whole genome shotgun (WGS) entry which is preliminary data.</text>
</comment>
<protein>
    <submittedName>
        <fullName evidence="2">Uncharacterized protein</fullName>
    </submittedName>
</protein>
<organism evidence="2 3">
    <name type="scientific">Phocaeicola dorei CL02T12C06</name>
    <dbReference type="NCBI Taxonomy" id="997876"/>
    <lineage>
        <taxon>Bacteria</taxon>
        <taxon>Pseudomonadati</taxon>
        <taxon>Bacteroidota</taxon>
        <taxon>Bacteroidia</taxon>
        <taxon>Bacteroidales</taxon>
        <taxon>Bacteroidaceae</taxon>
        <taxon>Phocaeicola</taxon>
    </lineage>
</organism>
<gene>
    <name evidence="2" type="ORF">HMPREF1064_02580</name>
</gene>
<dbReference type="PATRIC" id="fig|997876.3.peg.2646"/>
<dbReference type="EMBL" id="AGXJ01000043">
    <property type="protein sequence ID" value="EIY33287.1"/>
    <property type="molecule type" value="Genomic_DNA"/>
</dbReference>
<feature type="transmembrane region" description="Helical" evidence="1">
    <location>
        <begin position="20"/>
        <end position="39"/>
    </location>
</feature>
<dbReference type="Proteomes" id="UP000005974">
    <property type="component" value="Unassembled WGS sequence"/>
</dbReference>
<name>I8W6C9_9BACT</name>
<sequence length="40" mass="4469">MPETTKTYADRLTKSSAVFFIPSGAFYFTAFYFTAFNAAS</sequence>
<keyword evidence="1" id="KW-0812">Transmembrane</keyword>
<keyword evidence="1" id="KW-0472">Membrane</keyword>
<accession>I8W6C9</accession>
<keyword evidence="3" id="KW-1185">Reference proteome</keyword>
<dbReference type="AlphaFoldDB" id="I8W6C9"/>
<evidence type="ECO:0000313" key="2">
    <source>
        <dbReference type="EMBL" id="EIY33287.1"/>
    </source>
</evidence>
<evidence type="ECO:0000313" key="3">
    <source>
        <dbReference type="Proteomes" id="UP000005974"/>
    </source>
</evidence>